<organism evidence="15 16">
    <name type="scientific">Maribacter aquimaris</name>
    <dbReference type="NCBI Taxonomy" id="2737171"/>
    <lineage>
        <taxon>Bacteria</taxon>
        <taxon>Pseudomonadati</taxon>
        <taxon>Bacteroidota</taxon>
        <taxon>Flavobacteriia</taxon>
        <taxon>Flavobacteriales</taxon>
        <taxon>Flavobacteriaceae</taxon>
        <taxon>Maribacter</taxon>
    </lineage>
</organism>
<evidence type="ECO:0000256" key="1">
    <source>
        <dbReference type="ARBA" id="ARBA00004651"/>
    </source>
</evidence>
<feature type="domain" description="PLD phosphodiesterase" evidence="14">
    <location>
        <begin position="216"/>
        <end position="243"/>
    </location>
</feature>
<evidence type="ECO:0000313" key="16">
    <source>
        <dbReference type="Proteomes" id="UP001166021"/>
    </source>
</evidence>
<keyword evidence="9 12" id="KW-0472">Membrane</keyword>
<keyword evidence="5 12" id="KW-0812">Transmembrane</keyword>
<evidence type="ECO:0000256" key="11">
    <source>
        <dbReference type="ARBA" id="ARBA00023264"/>
    </source>
</evidence>
<evidence type="ECO:0000256" key="10">
    <source>
        <dbReference type="ARBA" id="ARBA00023209"/>
    </source>
</evidence>
<dbReference type="InterPro" id="IPR030874">
    <property type="entry name" value="Cardiolipin_synth_Firmi"/>
</dbReference>
<reference evidence="15" key="1">
    <citation type="submission" date="2020-05" db="EMBL/GenBank/DDBJ databases">
        <title>The draft genome sequence of Maribacter sp. ANRC-HE7.</title>
        <authorList>
            <person name="Mu L."/>
        </authorList>
    </citation>
    <scope>NUCLEOTIDE SEQUENCE</scope>
    <source>
        <strain evidence="15">ANRC-HE7</strain>
    </source>
</reference>
<dbReference type="EMBL" id="JABTCF010000001">
    <property type="protein sequence ID" value="MBD0776841.1"/>
    <property type="molecule type" value="Genomic_DNA"/>
</dbReference>
<comment type="caution">
    <text evidence="15">The sequence shown here is derived from an EMBL/GenBank/DDBJ whole genome shotgun (WGS) entry which is preliminary data.</text>
</comment>
<feature type="active site" evidence="12">
    <location>
        <position position="228"/>
    </location>
</feature>
<dbReference type="PROSITE" id="PS50035">
    <property type="entry name" value="PLD"/>
    <property type="match status" value="2"/>
</dbReference>
<dbReference type="InterPro" id="IPR022924">
    <property type="entry name" value="Cardiolipin_synthase"/>
</dbReference>
<feature type="transmembrane region" description="Helical" evidence="12">
    <location>
        <begin position="7"/>
        <end position="26"/>
    </location>
</feature>
<dbReference type="Pfam" id="PF13091">
    <property type="entry name" value="PLDc_2"/>
    <property type="match status" value="2"/>
</dbReference>
<evidence type="ECO:0000256" key="7">
    <source>
        <dbReference type="ARBA" id="ARBA00022989"/>
    </source>
</evidence>
<sequence>MGATVALILYFILAIAMVIRLFLYGVRPTKTLGWLLAIFTIPVGGMLFYFILGRNRKKNKFFKLKKTELVTEYLDGVDKYYQTVGEDDKAQMSKLLKKHVKLVKLITKSSKFTPSFGNELVPLKDGPATFKAIFRAMQEAKYYIHIQYYIFEEGDLAQRFMAILKSKAKEGVQIRALYDGLGSRMLTKKHIRELRDTGVEIHSFLPIRFSRLLSSVNYRNHRKIVIVDGCVAFTGGINVSDKYIKGDPVLGVWHDMHLQLKGPVINSLQAVFAVDWSFASGKNDILSRPYFVEHAAQGKSIAQVVSSGPDSDYSSIHQLYIAIINAAEKYVYITNPYVIPGEVLLEALRDAAIGGVDVRILLPANSDNFLVKWTVSSYFEDYLEAGIKIYQYSDGFLHSKIIVSDDELTTIGTANLDIRSFEQNYEVNVLIYEKEFAETLRNDFLGDCKKSTQLDYIDYLKRPKINRLKEGMAKVFSPVL</sequence>
<dbReference type="HAMAP" id="MF_01916">
    <property type="entry name" value="Cardiolipin_synth_Cls"/>
    <property type="match status" value="1"/>
</dbReference>
<feature type="domain" description="PLD phosphodiesterase" evidence="14">
    <location>
        <begin position="393"/>
        <end position="420"/>
    </location>
</feature>
<evidence type="ECO:0000313" key="15">
    <source>
        <dbReference type="EMBL" id="MBD0776841.1"/>
    </source>
</evidence>
<comment type="subcellular location">
    <subcellularLocation>
        <location evidence="1 12">Cell membrane</location>
        <topology evidence="1 12">Multi-pass membrane protein</topology>
    </subcellularLocation>
</comment>
<evidence type="ECO:0000256" key="9">
    <source>
        <dbReference type="ARBA" id="ARBA00023136"/>
    </source>
</evidence>
<evidence type="ECO:0000256" key="5">
    <source>
        <dbReference type="ARBA" id="ARBA00022692"/>
    </source>
</evidence>
<evidence type="ECO:0000256" key="2">
    <source>
        <dbReference type="ARBA" id="ARBA00022475"/>
    </source>
</evidence>
<keyword evidence="2 12" id="KW-1003">Cell membrane</keyword>
<dbReference type="Proteomes" id="UP001166021">
    <property type="component" value="Unassembled WGS sequence"/>
</dbReference>
<dbReference type="RefSeq" id="WP_188242351.1">
    <property type="nucleotide sequence ID" value="NZ_JABTCF010000001.1"/>
</dbReference>
<dbReference type="EC" id="2.7.8.-" evidence="12 13"/>
<dbReference type="CDD" id="cd09112">
    <property type="entry name" value="PLDc_CLS_2"/>
    <property type="match status" value="1"/>
</dbReference>
<protein>
    <recommendedName>
        <fullName evidence="12 13">Cardiolipin synthase</fullName>
        <shortName evidence="12">CL synthase</shortName>
        <ecNumber evidence="12 13">2.7.8.-</ecNumber>
    </recommendedName>
</protein>
<comment type="function">
    <text evidence="12">Catalyzes the reversible phosphatidyl group transfer from one phosphatidylglycerol molecule to another to form cardiolipin (CL) (diphosphatidylglycerol) and glycerol.</text>
</comment>
<accession>A0ABR7V0R3</accession>
<feature type="transmembrane region" description="Helical" evidence="12">
    <location>
        <begin position="32"/>
        <end position="52"/>
    </location>
</feature>
<dbReference type="CDD" id="cd09110">
    <property type="entry name" value="PLDc_CLS_1"/>
    <property type="match status" value="1"/>
</dbReference>
<gene>
    <name evidence="15" type="primary">cls</name>
    <name evidence="15" type="ORF">HPE56_03460</name>
</gene>
<evidence type="ECO:0000256" key="6">
    <source>
        <dbReference type="ARBA" id="ARBA00022737"/>
    </source>
</evidence>
<feature type="active site" evidence="12">
    <location>
        <position position="398"/>
    </location>
</feature>
<evidence type="ECO:0000256" key="12">
    <source>
        <dbReference type="HAMAP-Rule" id="MF_01916"/>
    </source>
</evidence>
<dbReference type="InterPro" id="IPR001736">
    <property type="entry name" value="PLipase_D/transphosphatidylase"/>
</dbReference>
<evidence type="ECO:0000256" key="4">
    <source>
        <dbReference type="ARBA" id="ARBA00022679"/>
    </source>
</evidence>
<dbReference type="NCBIfam" id="TIGR04265">
    <property type="entry name" value="bac_cardiolipin"/>
    <property type="match status" value="1"/>
</dbReference>
<dbReference type="InterPro" id="IPR025202">
    <property type="entry name" value="PLD-like_dom"/>
</dbReference>
<name>A0ABR7V0R3_9FLAO</name>
<dbReference type="PANTHER" id="PTHR21248:SF22">
    <property type="entry name" value="PHOSPHOLIPASE D"/>
    <property type="match status" value="1"/>
</dbReference>
<feature type="active site" evidence="12">
    <location>
        <position position="221"/>
    </location>
</feature>
<dbReference type="SUPFAM" id="SSF56024">
    <property type="entry name" value="Phospholipase D/nuclease"/>
    <property type="match status" value="2"/>
</dbReference>
<keyword evidence="10 12" id="KW-0594">Phospholipid biosynthesis</keyword>
<dbReference type="Pfam" id="PF13396">
    <property type="entry name" value="PLDc_N"/>
    <property type="match status" value="1"/>
</dbReference>
<comment type="similarity">
    <text evidence="12">Belongs to the phospholipase D family. Cardiolipin synthase subfamily.</text>
</comment>
<keyword evidence="4 12" id="KW-0808">Transferase</keyword>
<proteinExistence type="inferred from homology"/>
<dbReference type="PANTHER" id="PTHR21248">
    <property type="entry name" value="CARDIOLIPIN SYNTHASE"/>
    <property type="match status" value="1"/>
</dbReference>
<feature type="active site" evidence="12">
    <location>
        <position position="405"/>
    </location>
</feature>
<feature type="active site" evidence="12">
    <location>
        <position position="223"/>
    </location>
</feature>
<keyword evidence="7 12" id="KW-1133">Transmembrane helix</keyword>
<evidence type="ECO:0000256" key="8">
    <source>
        <dbReference type="ARBA" id="ARBA00023098"/>
    </source>
</evidence>
<keyword evidence="3 12" id="KW-0444">Lipid biosynthesis</keyword>
<feature type="active site" evidence="12">
    <location>
        <position position="400"/>
    </location>
</feature>
<evidence type="ECO:0000259" key="14">
    <source>
        <dbReference type="PROSITE" id="PS50035"/>
    </source>
</evidence>
<dbReference type="InterPro" id="IPR027379">
    <property type="entry name" value="CLS_N"/>
</dbReference>
<evidence type="ECO:0000256" key="13">
    <source>
        <dbReference type="NCBIfam" id="TIGR04265"/>
    </source>
</evidence>
<keyword evidence="6" id="KW-0677">Repeat</keyword>
<keyword evidence="8 12" id="KW-0443">Lipid metabolism</keyword>
<evidence type="ECO:0000256" key="3">
    <source>
        <dbReference type="ARBA" id="ARBA00022516"/>
    </source>
</evidence>
<dbReference type="Gene3D" id="3.30.870.10">
    <property type="entry name" value="Endonuclease Chain A"/>
    <property type="match status" value="2"/>
</dbReference>
<keyword evidence="16" id="KW-1185">Reference proteome</keyword>
<dbReference type="SMART" id="SM00155">
    <property type="entry name" value="PLDc"/>
    <property type="match status" value="2"/>
</dbReference>
<keyword evidence="11 12" id="KW-1208">Phospholipid metabolism</keyword>
<comment type="catalytic activity">
    <reaction evidence="12">
        <text>2 a 1,2-diacyl-sn-glycero-3-phospho-(1'-sn-glycerol) = a cardiolipin + glycerol</text>
        <dbReference type="Rhea" id="RHEA:31451"/>
        <dbReference type="ChEBI" id="CHEBI:17754"/>
        <dbReference type="ChEBI" id="CHEBI:62237"/>
        <dbReference type="ChEBI" id="CHEBI:64716"/>
    </reaction>
</comment>